<sequence length="356" mass="40297">MAEDSVAGSSSGQTGHEFINDGKCIIKAGHQYYFKRKYKNASEIWECKNRRRQKCNGSIVVKGNILLNEKPHQCQPDFDRNKVTKLMQKIKREITSADVPSIPATYDKNVASLHLESSNSNIVSKLPPFCKVKSALYKYRNKNANVKKIYYNTLSEIEVPEKFHSFLLAKYIDEDISILIFCSEHAKNLMKTCKHFFGDGTFKSCPQPFIQLYSLHADLGSSQQTTNTVPLVYALMSTKSTKAYTALFSVIKSQIPDWQPHSFQSDFEAAAMTGFKNVFKSASIKGCFFHFCKAIWKKGKGLGLTKSKYLRKQVALSAVLPLLPEEKIFEDWFYIAAQSPDDEKVKNLENICCAIG</sequence>
<protein>
    <recommendedName>
        <fullName evidence="8">MULE transposase domain-containing protein</fullName>
    </recommendedName>
</protein>
<dbReference type="PANTHER" id="PTHR47160">
    <property type="entry name" value="PUTATIVE-RELATED"/>
    <property type="match status" value="1"/>
</dbReference>
<feature type="domain" description="FLYWCH-type" evidence="4">
    <location>
        <begin position="22"/>
        <end position="64"/>
    </location>
</feature>
<dbReference type="GO" id="GO:0008270">
    <property type="term" value="F:zinc ion binding"/>
    <property type="evidence" value="ECO:0007669"/>
    <property type="project" value="UniProtKB-KW"/>
</dbReference>
<dbReference type="Gene3D" id="2.20.25.240">
    <property type="match status" value="1"/>
</dbReference>
<evidence type="ECO:0000313" key="6">
    <source>
        <dbReference type="EMBL" id="KAH9630752.1"/>
    </source>
</evidence>
<evidence type="ECO:0008006" key="8">
    <source>
        <dbReference type="Google" id="ProtNLM"/>
    </source>
</evidence>
<keyword evidence="1" id="KW-0479">Metal-binding</keyword>
<evidence type="ECO:0000259" key="4">
    <source>
        <dbReference type="Pfam" id="PF04500"/>
    </source>
</evidence>
<evidence type="ECO:0000256" key="1">
    <source>
        <dbReference type="ARBA" id="ARBA00022723"/>
    </source>
</evidence>
<evidence type="ECO:0000256" key="3">
    <source>
        <dbReference type="ARBA" id="ARBA00022833"/>
    </source>
</evidence>
<feature type="domain" description="MULE transposase" evidence="5">
    <location>
        <begin position="199"/>
        <end position="293"/>
    </location>
</feature>
<name>A0A922SAN7_SPOEX</name>
<keyword evidence="3" id="KW-0862">Zinc</keyword>
<evidence type="ECO:0000259" key="5">
    <source>
        <dbReference type="Pfam" id="PF10551"/>
    </source>
</evidence>
<evidence type="ECO:0000256" key="2">
    <source>
        <dbReference type="ARBA" id="ARBA00022771"/>
    </source>
</evidence>
<keyword evidence="2" id="KW-0863">Zinc-finger</keyword>
<dbReference type="Pfam" id="PF10551">
    <property type="entry name" value="MULE"/>
    <property type="match status" value="1"/>
</dbReference>
<dbReference type="InterPro" id="IPR018289">
    <property type="entry name" value="MULE_transposase_dom"/>
</dbReference>
<proteinExistence type="predicted"/>
<dbReference type="EMBL" id="JACEFF010000811">
    <property type="protein sequence ID" value="KAH9630752.1"/>
    <property type="molecule type" value="Genomic_DNA"/>
</dbReference>
<comment type="caution">
    <text evidence="6">The sequence shown here is derived from an EMBL/GenBank/DDBJ whole genome shotgun (WGS) entry which is preliminary data.</text>
</comment>
<dbReference type="PANTHER" id="PTHR47160:SF8">
    <property type="entry name" value="MULE TRANSPOSASE DOMAIN-CONTAINING PROTEIN"/>
    <property type="match status" value="1"/>
</dbReference>
<dbReference type="Pfam" id="PF04500">
    <property type="entry name" value="FLYWCH"/>
    <property type="match status" value="1"/>
</dbReference>
<organism evidence="6 7">
    <name type="scientific">Spodoptera exigua</name>
    <name type="common">Beet armyworm</name>
    <name type="synonym">Noctua fulgens</name>
    <dbReference type="NCBI Taxonomy" id="7107"/>
    <lineage>
        <taxon>Eukaryota</taxon>
        <taxon>Metazoa</taxon>
        <taxon>Ecdysozoa</taxon>
        <taxon>Arthropoda</taxon>
        <taxon>Hexapoda</taxon>
        <taxon>Insecta</taxon>
        <taxon>Pterygota</taxon>
        <taxon>Neoptera</taxon>
        <taxon>Endopterygota</taxon>
        <taxon>Lepidoptera</taxon>
        <taxon>Glossata</taxon>
        <taxon>Ditrysia</taxon>
        <taxon>Noctuoidea</taxon>
        <taxon>Noctuidae</taxon>
        <taxon>Amphipyrinae</taxon>
        <taxon>Spodoptera</taxon>
    </lineage>
</organism>
<accession>A0A922SAN7</accession>
<evidence type="ECO:0000313" key="7">
    <source>
        <dbReference type="Proteomes" id="UP000814243"/>
    </source>
</evidence>
<dbReference type="Proteomes" id="UP000814243">
    <property type="component" value="Unassembled WGS sequence"/>
</dbReference>
<dbReference type="AlphaFoldDB" id="A0A922SAN7"/>
<reference evidence="6" key="1">
    <citation type="journal article" date="2021" name="G3 (Bethesda)">
        <title>Genome and transcriptome analysis of the beet armyworm Spodoptera exigua reveals targets for pest control. .</title>
        <authorList>
            <person name="Simon S."/>
            <person name="Breeschoten T."/>
            <person name="Jansen H.J."/>
            <person name="Dirks R.P."/>
            <person name="Schranz M.E."/>
            <person name="Ros V.I.D."/>
        </authorList>
    </citation>
    <scope>NUCLEOTIDE SEQUENCE</scope>
    <source>
        <strain evidence="6">TB_SE_WUR_2020</strain>
    </source>
</reference>
<dbReference type="InterPro" id="IPR007588">
    <property type="entry name" value="Znf_FLYWCH"/>
</dbReference>
<gene>
    <name evidence="6" type="ORF">HF086_013417</name>
</gene>